<feature type="domain" description="Protein kinase" evidence="15">
    <location>
        <begin position="595"/>
        <end position="866"/>
    </location>
</feature>
<dbReference type="PROSITE" id="PS50011">
    <property type="entry name" value="PROTEIN_KINASE_DOM"/>
    <property type="match status" value="1"/>
</dbReference>
<comment type="caution">
    <text evidence="16">The sequence shown here is derived from an EMBL/GenBank/DDBJ whole genome shotgun (WGS) entry which is preliminary data.</text>
</comment>
<dbReference type="Pfam" id="PF07714">
    <property type="entry name" value="PK_Tyr_Ser-Thr"/>
    <property type="match status" value="1"/>
</dbReference>
<sequence length="870" mass="96070">MATSIFISIYLTILTVSTLMSSSSSALEEQAGVLLTFKSSLDDQMGSLSTWSNTTLVHPCKWVGVTCNTSSVITSLSLQSFNLSGEISPSVCKLQALFHLNLANNFFNLPFPLQLSKCTLQSLNLSSNLIWGTIPDEVSLFGSLKMLDLSRNHVEGRIPDTLGSLKGLQVLNLGSNFFSGNVSSSNMFRNLGDLVVLDLSDNPFLLSEIPIEIGKLEKLEQILFQRSGFHGLIPESFKGLHGLEILDLSGNNLTGGIGLAFGLGLENLRFFDVSSNRLSGSFPTGVCNKRGLTQLSLHTNFFTGSIPESFKECLNLERFQVQNNGFLGNFPNGLWSLPRIRLIRAENNWFDGEIPNSISMATSLEHVQMDNNSLAGRVPTGLGLLSGMYRFSVSSNRLYGDLPPNFCDSPVMSILNLSHNSLSGKIPELTKCRKLVSLSLAGNNFVGEIPNSFAKLPVLTYLDLSNNNLTGSIPQDLQNLKLALFNVSFNRLSGKVPLSLITGLPASFLQGNPDLCGSGLPNSCSYEKSKRFSGRPAKLTWILIWVALASGVMLVAVGFFLMYRSSKKKLHSGSWTSVFFYPLRISERDLMAGMDEKSAVNGGGTFGKVYIVRLPSGEFVAVKKLMNSGSLSFKALKSEIKTLVKIRHRNIIKLLGFCYWEDSILLIYEFMQNWSLGDMIYKLDFQLEWSIRLQIAIGAAQGLAYLHKDYVPRLLHRNFKSRNILLDKNFEPKLTDFALDLITGEAVFQSMIGSESVSCCYVAPEQGCSKKATEEMDIYSFGVVLLELVTGRHAEKAEIDDSLDVVKWVRRKINTTNGAIQVLDPKISISFQERMLGALDIALRCTSVLPEKRPKMIDVVRLLQSLDSKK</sequence>
<evidence type="ECO:0000256" key="12">
    <source>
        <dbReference type="ARBA" id="ARBA00023180"/>
    </source>
</evidence>
<reference evidence="16 17" key="1">
    <citation type="journal article" date="2020" name="IScience">
        <title>Genome Sequencing of the Endangered Kingdonia uniflora (Circaeasteraceae, Ranunculales) Reveals Potential Mechanisms of Evolutionary Specialization.</title>
        <authorList>
            <person name="Sun Y."/>
            <person name="Deng T."/>
            <person name="Zhang A."/>
            <person name="Moore M.J."/>
            <person name="Landis J.B."/>
            <person name="Lin N."/>
            <person name="Zhang H."/>
            <person name="Zhang X."/>
            <person name="Huang J."/>
            <person name="Zhang X."/>
            <person name="Sun H."/>
            <person name="Wang H."/>
        </authorList>
    </citation>
    <scope>NUCLEOTIDE SEQUENCE [LARGE SCALE GENOMIC DNA]</scope>
    <source>
        <strain evidence="16">TB1705</strain>
        <tissue evidence="16">Leaf</tissue>
    </source>
</reference>
<proteinExistence type="predicted"/>
<keyword evidence="17" id="KW-1185">Reference proteome</keyword>
<dbReference type="InterPro" id="IPR003591">
    <property type="entry name" value="Leu-rich_rpt_typical-subtyp"/>
</dbReference>
<name>A0A7J7MUV2_9MAGN</name>
<dbReference type="GO" id="GO:0005524">
    <property type="term" value="F:ATP binding"/>
    <property type="evidence" value="ECO:0007669"/>
    <property type="project" value="UniProtKB-KW"/>
</dbReference>
<evidence type="ECO:0000256" key="7">
    <source>
        <dbReference type="ARBA" id="ARBA00022741"/>
    </source>
</evidence>
<evidence type="ECO:0000313" key="17">
    <source>
        <dbReference type="Proteomes" id="UP000541444"/>
    </source>
</evidence>
<keyword evidence="3" id="KW-0808">Transferase</keyword>
<keyword evidence="2" id="KW-0433">Leucine-rich repeat</keyword>
<dbReference type="InterPro" id="IPR050647">
    <property type="entry name" value="Plant_LRR-RLKs"/>
</dbReference>
<feature type="signal peptide" evidence="14">
    <location>
        <begin position="1"/>
        <end position="26"/>
    </location>
</feature>
<dbReference type="FunFam" id="3.80.10.10:FF:000534">
    <property type="entry name" value="Probably inactive leucine-rich repeat receptor-like protein kinase At5g06940"/>
    <property type="match status" value="1"/>
</dbReference>
<dbReference type="InterPro" id="IPR013210">
    <property type="entry name" value="LRR_N_plant-typ"/>
</dbReference>
<evidence type="ECO:0000256" key="1">
    <source>
        <dbReference type="ARBA" id="ARBA00004479"/>
    </source>
</evidence>
<keyword evidence="12" id="KW-0325">Glycoprotein</keyword>
<dbReference type="FunFam" id="3.80.10.10:FF:000516">
    <property type="entry name" value="Leucine-rich repeat family protein"/>
    <property type="match status" value="1"/>
</dbReference>
<dbReference type="OrthoDB" id="2015831at2759"/>
<feature type="chain" id="PRO_5029712813" description="Protein kinase domain-containing protein" evidence="14">
    <location>
        <begin position="27"/>
        <end position="870"/>
    </location>
</feature>
<keyword evidence="10 13" id="KW-0472">Membrane</keyword>
<dbReference type="Gene3D" id="1.10.510.10">
    <property type="entry name" value="Transferase(Phosphotransferase) domain 1"/>
    <property type="match status" value="1"/>
</dbReference>
<keyword evidence="9 13" id="KW-1133">Transmembrane helix</keyword>
<dbReference type="SMART" id="SM00369">
    <property type="entry name" value="LRR_TYP"/>
    <property type="match status" value="5"/>
</dbReference>
<evidence type="ECO:0000256" key="13">
    <source>
        <dbReference type="SAM" id="Phobius"/>
    </source>
</evidence>
<keyword evidence="5 14" id="KW-0732">Signal</keyword>
<comment type="subcellular location">
    <subcellularLocation>
        <location evidence="1">Membrane</location>
        <topology evidence="1">Single-pass type I membrane protein</topology>
    </subcellularLocation>
</comment>
<keyword evidence="6" id="KW-0677">Repeat</keyword>
<evidence type="ECO:0000256" key="2">
    <source>
        <dbReference type="ARBA" id="ARBA00022614"/>
    </source>
</evidence>
<dbReference type="PANTHER" id="PTHR48056:SF31">
    <property type="entry name" value="PROTEIN KINASE DOMAIN-CONTAINING PROTEIN"/>
    <property type="match status" value="1"/>
</dbReference>
<evidence type="ECO:0000256" key="14">
    <source>
        <dbReference type="SAM" id="SignalP"/>
    </source>
</evidence>
<accession>A0A7J7MUV2</accession>
<keyword evidence="8" id="KW-0067">ATP-binding</keyword>
<dbReference type="InterPro" id="IPR000719">
    <property type="entry name" value="Prot_kinase_dom"/>
</dbReference>
<protein>
    <recommendedName>
        <fullName evidence="15">Protein kinase domain-containing protein</fullName>
    </recommendedName>
</protein>
<evidence type="ECO:0000256" key="9">
    <source>
        <dbReference type="ARBA" id="ARBA00022989"/>
    </source>
</evidence>
<dbReference type="GO" id="GO:0016020">
    <property type="term" value="C:membrane"/>
    <property type="evidence" value="ECO:0007669"/>
    <property type="project" value="UniProtKB-SubCell"/>
</dbReference>
<dbReference type="SUPFAM" id="SSF56112">
    <property type="entry name" value="Protein kinase-like (PK-like)"/>
    <property type="match status" value="1"/>
</dbReference>
<dbReference type="Gene3D" id="3.30.200.20">
    <property type="entry name" value="Phosphorylase Kinase, domain 1"/>
    <property type="match status" value="1"/>
</dbReference>
<dbReference type="PANTHER" id="PTHR48056">
    <property type="entry name" value="LRR RECEPTOR-LIKE SERINE/THREONINE-PROTEIN KINASE-RELATED"/>
    <property type="match status" value="1"/>
</dbReference>
<evidence type="ECO:0000259" key="15">
    <source>
        <dbReference type="PROSITE" id="PS50011"/>
    </source>
</evidence>
<dbReference type="Proteomes" id="UP000541444">
    <property type="component" value="Unassembled WGS sequence"/>
</dbReference>
<keyword evidence="4 13" id="KW-0812">Transmembrane</keyword>
<organism evidence="16 17">
    <name type="scientific">Kingdonia uniflora</name>
    <dbReference type="NCBI Taxonomy" id="39325"/>
    <lineage>
        <taxon>Eukaryota</taxon>
        <taxon>Viridiplantae</taxon>
        <taxon>Streptophyta</taxon>
        <taxon>Embryophyta</taxon>
        <taxon>Tracheophyta</taxon>
        <taxon>Spermatophyta</taxon>
        <taxon>Magnoliopsida</taxon>
        <taxon>Ranunculales</taxon>
        <taxon>Circaeasteraceae</taxon>
        <taxon>Kingdonia</taxon>
    </lineage>
</organism>
<evidence type="ECO:0000256" key="4">
    <source>
        <dbReference type="ARBA" id="ARBA00022692"/>
    </source>
</evidence>
<gene>
    <name evidence="16" type="ORF">GIB67_040170</name>
</gene>
<dbReference type="Pfam" id="PF00560">
    <property type="entry name" value="LRR_1"/>
    <property type="match status" value="2"/>
</dbReference>
<dbReference type="Pfam" id="PF08263">
    <property type="entry name" value="LRRNT_2"/>
    <property type="match status" value="1"/>
</dbReference>
<dbReference type="GO" id="GO:0004672">
    <property type="term" value="F:protein kinase activity"/>
    <property type="evidence" value="ECO:0007669"/>
    <property type="project" value="InterPro"/>
</dbReference>
<feature type="transmembrane region" description="Helical" evidence="13">
    <location>
        <begin position="539"/>
        <end position="563"/>
    </location>
</feature>
<keyword evidence="11" id="KW-0675">Receptor</keyword>
<dbReference type="PROSITE" id="PS51450">
    <property type="entry name" value="LRR"/>
    <property type="match status" value="1"/>
</dbReference>
<dbReference type="Pfam" id="PF13855">
    <property type="entry name" value="LRR_8"/>
    <property type="match status" value="3"/>
</dbReference>
<dbReference type="InterPro" id="IPR011009">
    <property type="entry name" value="Kinase-like_dom_sf"/>
</dbReference>
<dbReference type="SUPFAM" id="SSF52058">
    <property type="entry name" value="L domain-like"/>
    <property type="match status" value="2"/>
</dbReference>
<evidence type="ECO:0000256" key="6">
    <source>
        <dbReference type="ARBA" id="ARBA00022737"/>
    </source>
</evidence>
<dbReference type="InterPro" id="IPR032675">
    <property type="entry name" value="LRR_dom_sf"/>
</dbReference>
<dbReference type="EMBL" id="JACGCM010001219">
    <property type="protein sequence ID" value="KAF6158656.1"/>
    <property type="molecule type" value="Genomic_DNA"/>
</dbReference>
<evidence type="ECO:0000256" key="11">
    <source>
        <dbReference type="ARBA" id="ARBA00023170"/>
    </source>
</evidence>
<evidence type="ECO:0000313" key="16">
    <source>
        <dbReference type="EMBL" id="KAF6158656.1"/>
    </source>
</evidence>
<evidence type="ECO:0000256" key="8">
    <source>
        <dbReference type="ARBA" id="ARBA00022840"/>
    </source>
</evidence>
<dbReference type="InterPro" id="IPR001245">
    <property type="entry name" value="Ser-Thr/Tyr_kinase_cat_dom"/>
</dbReference>
<dbReference type="Gene3D" id="3.80.10.10">
    <property type="entry name" value="Ribonuclease Inhibitor"/>
    <property type="match status" value="3"/>
</dbReference>
<dbReference type="FunFam" id="3.30.200.20:FF:000652">
    <property type="entry name" value="probably inactive leucine-rich repeat receptor-like protein kinase At5g06940"/>
    <property type="match status" value="1"/>
</dbReference>
<keyword evidence="7" id="KW-0547">Nucleotide-binding</keyword>
<dbReference type="GO" id="GO:0033612">
    <property type="term" value="F:receptor serine/threonine kinase binding"/>
    <property type="evidence" value="ECO:0007669"/>
    <property type="project" value="TreeGrafter"/>
</dbReference>
<dbReference type="InterPro" id="IPR001611">
    <property type="entry name" value="Leu-rich_rpt"/>
</dbReference>
<dbReference type="AlphaFoldDB" id="A0A7J7MUV2"/>
<evidence type="ECO:0000256" key="5">
    <source>
        <dbReference type="ARBA" id="ARBA00022729"/>
    </source>
</evidence>
<evidence type="ECO:0000256" key="3">
    <source>
        <dbReference type="ARBA" id="ARBA00022679"/>
    </source>
</evidence>
<dbReference type="FunFam" id="1.10.510.10:FF:000388">
    <property type="entry name" value="Leucine-rich repeat receptor-like tyrosine-protein kinase PXC3"/>
    <property type="match status" value="1"/>
</dbReference>
<evidence type="ECO:0000256" key="10">
    <source>
        <dbReference type="ARBA" id="ARBA00023136"/>
    </source>
</evidence>